<accession>A0A1U9KDY6</accession>
<feature type="compositionally biased region" description="Polar residues" evidence="1">
    <location>
        <begin position="93"/>
        <end position="103"/>
    </location>
</feature>
<proteinExistence type="predicted"/>
<dbReference type="EMBL" id="CP014692">
    <property type="protein sequence ID" value="AQS84002.1"/>
    <property type="molecule type" value="Genomic_DNA"/>
</dbReference>
<evidence type="ECO:0000313" key="2">
    <source>
        <dbReference type="EMBL" id="AQS84002.1"/>
    </source>
</evidence>
<name>A0A1U9KDY6_ACEAC</name>
<organism evidence="2 3">
    <name type="scientific">Acetobacter aceti</name>
    <dbReference type="NCBI Taxonomy" id="435"/>
    <lineage>
        <taxon>Bacteria</taxon>
        <taxon>Pseudomonadati</taxon>
        <taxon>Pseudomonadota</taxon>
        <taxon>Alphaproteobacteria</taxon>
        <taxon>Acetobacterales</taxon>
        <taxon>Acetobacteraceae</taxon>
        <taxon>Acetobacter</taxon>
        <taxon>Acetobacter subgen. Acetobacter</taxon>
    </lineage>
</organism>
<dbReference type="Proteomes" id="UP000188937">
    <property type="component" value="Chromosome"/>
</dbReference>
<dbReference type="AlphaFoldDB" id="A0A1U9KDY6"/>
<dbReference type="KEGG" id="aace:A0U92_03590"/>
<evidence type="ECO:0000313" key="3">
    <source>
        <dbReference type="Proteomes" id="UP000188937"/>
    </source>
</evidence>
<sequence length="103" mass="11107">MIMANPEQKTTESVRVVTLRPVYHDIDPKLPTPPLPIGTHMDVSADRAVFWENLGIVRRAGDTETLPTVRASSDLTVKAADIPPAPPMTPAPQQNGQPGTVSE</sequence>
<reference evidence="2 3" key="1">
    <citation type="submission" date="2016-03" db="EMBL/GenBank/DDBJ databases">
        <title>Acetic acid bacteria sequencing.</title>
        <authorList>
            <person name="Brandt J."/>
            <person name="Jakob F."/>
            <person name="Vogel R.F."/>
        </authorList>
    </citation>
    <scope>NUCLEOTIDE SEQUENCE [LARGE SCALE GENOMIC DNA]</scope>
    <source>
        <strain evidence="2 3">TMW2.1153</strain>
    </source>
</reference>
<protein>
    <submittedName>
        <fullName evidence="2">Uncharacterized protein</fullName>
    </submittedName>
</protein>
<keyword evidence="3" id="KW-1185">Reference proteome</keyword>
<gene>
    <name evidence="2" type="ORF">A0U92_03590</name>
</gene>
<dbReference type="STRING" id="435.A0U92_03590"/>
<evidence type="ECO:0000256" key="1">
    <source>
        <dbReference type="SAM" id="MobiDB-lite"/>
    </source>
</evidence>
<feature type="region of interest" description="Disordered" evidence="1">
    <location>
        <begin position="67"/>
        <end position="103"/>
    </location>
</feature>